<evidence type="ECO:0000313" key="4">
    <source>
        <dbReference type="WBParaSite" id="SSLN_0001366001-mRNA-1"/>
    </source>
</evidence>
<accession>A0A183T9K9</accession>
<feature type="region of interest" description="Disordered" evidence="1">
    <location>
        <begin position="93"/>
        <end position="112"/>
    </location>
</feature>
<reference evidence="4" key="1">
    <citation type="submission" date="2016-06" db="UniProtKB">
        <authorList>
            <consortium name="WormBaseParasite"/>
        </authorList>
    </citation>
    <scope>IDENTIFICATION</scope>
</reference>
<organism evidence="4">
    <name type="scientific">Schistocephalus solidus</name>
    <name type="common">Tapeworm</name>
    <dbReference type="NCBI Taxonomy" id="70667"/>
    <lineage>
        <taxon>Eukaryota</taxon>
        <taxon>Metazoa</taxon>
        <taxon>Spiralia</taxon>
        <taxon>Lophotrochozoa</taxon>
        <taxon>Platyhelminthes</taxon>
        <taxon>Cestoda</taxon>
        <taxon>Eucestoda</taxon>
        <taxon>Diphyllobothriidea</taxon>
        <taxon>Diphyllobothriidae</taxon>
        <taxon>Schistocephalus</taxon>
    </lineage>
</organism>
<keyword evidence="3" id="KW-1185">Reference proteome</keyword>
<reference evidence="2 3" key="2">
    <citation type="submission" date="2018-11" db="EMBL/GenBank/DDBJ databases">
        <authorList>
            <consortium name="Pathogen Informatics"/>
        </authorList>
    </citation>
    <scope>NUCLEOTIDE SEQUENCE [LARGE SCALE GENOMIC DNA]</scope>
    <source>
        <strain evidence="2 3">NST_G2</strain>
    </source>
</reference>
<proteinExistence type="predicted"/>
<dbReference type="EMBL" id="UYSU01037848">
    <property type="protein sequence ID" value="VDL99542.1"/>
    <property type="molecule type" value="Genomic_DNA"/>
</dbReference>
<dbReference type="WBParaSite" id="SSLN_0001366001-mRNA-1">
    <property type="protein sequence ID" value="SSLN_0001366001-mRNA-1"/>
    <property type="gene ID" value="SSLN_0001366001"/>
</dbReference>
<sequence>MRDSRTPSRTLRFEGLCSAWEIRKRGLNDDQKRSMNKEALEEDYGLSGVVVTTRQMLLSAAFVRTEGGANFPDGVNKVAACVLANAYETGLVASNKGGVKSSTPPPGEPKEA</sequence>
<dbReference type="Proteomes" id="UP000275846">
    <property type="component" value="Unassembled WGS sequence"/>
</dbReference>
<evidence type="ECO:0000313" key="2">
    <source>
        <dbReference type="EMBL" id="VDL99542.1"/>
    </source>
</evidence>
<feature type="compositionally biased region" description="Pro residues" evidence="1">
    <location>
        <begin position="103"/>
        <end position="112"/>
    </location>
</feature>
<evidence type="ECO:0000313" key="3">
    <source>
        <dbReference type="Proteomes" id="UP000275846"/>
    </source>
</evidence>
<evidence type="ECO:0000256" key="1">
    <source>
        <dbReference type="SAM" id="MobiDB-lite"/>
    </source>
</evidence>
<name>A0A183T9K9_SCHSO</name>
<protein>
    <submittedName>
        <fullName evidence="4">Phage protein</fullName>
    </submittedName>
</protein>
<gene>
    <name evidence="2" type="ORF">SSLN_LOCUS13157</name>
</gene>
<dbReference type="AlphaFoldDB" id="A0A183T9K9"/>